<keyword evidence="9" id="KW-0482">Metalloprotease</keyword>
<dbReference type="RefSeq" id="WP_079418756.1">
    <property type="nucleotide sequence ID" value="NZ_MBTG01000043.1"/>
</dbReference>
<keyword evidence="5" id="KW-0031">Aminopeptidase</keyword>
<evidence type="ECO:0000313" key="11">
    <source>
        <dbReference type="Proteomes" id="UP000190626"/>
    </source>
</evidence>
<keyword evidence="11" id="KW-1185">Reference proteome</keyword>
<dbReference type="Gene3D" id="3.40.1830.10">
    <property type="entry name" value="Thermophilic metalloprotease (M29)"/>
    <property type="match status" value="1"/>
</dbReference>
<organism evidence="10 11">
    <name type="scientific">Paenibacillus ferrarius</name>
    <dbReference type="NCBI Taxonomy" id="1469647"/>
    <lineage>
        <taxon>Bacteria</taxon>
        <taxon>Bacillati</taxon>
        <taxon>Bacillota</taxon>
        <taxon>Bacilli</taxon>
        <taxon>Bacillales</taxon>
        <taxon>Paenibacillaceae</taxon>
        <taxon>Paenibacillus</taxon>
    </lineage>
</organism>
<comment type="caution">
    <text evidence="10">The sequence shown here is derived from an EMBL/GenBank/DDBJ whole genome shotgun (WGS) entry which is preliminary data.</text>
</comment>
<dbReference type="GO" id="GO:0006508">
    <property type="term" value="P:proteolysis"/>
    <property type="evidence" value="ECO:0007669"/>
    <property type="project" value="UniProtKB-KW"/>
</dbReference>
<evidence type="ECO:0000256" key="3">
    <source>
        <dbReference type="ARBA" id="ARBA00001947"/>
    </source>
</evidence>
<evidence type="ECO:0000256" key="7">
    <source>
        <dbReference type="ARBA" id="ARBA00022723"/>
    </source>
</evidence>
<keyword evidence="7" id="KW-0479">Metal-binding</keyword>
<comment type="cofactor">
    <cofactor evidence="2">
        <name>Mg(2+)</name>
        <dbReference type="ChEBI" id="CHEBI:18420"/>
    </cofactor>
</comment>
<evidence type="ECO:0000256" key="6">
    <source>
        <dbReference type="ARBA" id="ARBA00022670"/>
    </source>
</evidence>
<dbReference type="AlphaFoldDB" id="A0A1V4HAX0"/>
<dbReference type="EMBL" id="MBTG01000043">
    <property type="protein sequence ID" value="OPH48870.1"/>
    <property type="molecule type" value="Genomic_DNA"/>
</dbReference>
<dbReference type="PANTHER" id="PTHR34448:SF3">
    <property type="entry name" value="AMINOPEPTIDASE AMPS"/>
    <property type="match status" value="1"/>
</dbReference>
<dbReference type="STRING" id="1469647.BC351_38145"/>
<dbReference type="OrthoDB" id="9803993at2"/>
<protein>
    <submittedName>
        <fullName evidence="10">Peptidase M29</fullName>
    </submittedName>
</protein>
<gene>
    <name evidence="10" type="ORF">BC351_38145</name>
</gene>
<dbReference type="InterPro" id="IPR052170">
    <property type="entry name" value="M29_Exopeptidase"/>
</dbReference>
<evidence type="ECO:0000256" key="4">
    <source>
        <dbReference type="ARBA" id="ARBA00008236"/>
    </source>
</evidence>
<dbReference type="Proteomes" id="UP000190626">
    <property type="component" value="Unassembled WGS sequence"/>
</dbReference>
<accession>A0A1V4HAX0</accession>
<keyword evidence="8" id="KW-0378">Hydrolase</keyword>
<evidence type="ECO:0000256" key="9">
    <source>
        <dbReference type="ARBA" id="ARBA00023049"/>
    </source>
</evidence>
<reference evidence="11" key="1">
    <citation type="submission" date="2016-07" db="EMBL/GenBank/DDBJ databases">
        <authorList>
            <person name="Florea S."/>
            <person name="Webb J.S."/>
            <person name="Jaromczyk J."/>
            <person name="Schardl C.L."/>
        </authorList>
    </citation>
    <scope>NUCLEOTIDE SEQUENCE [LARGE SCALE GENOMIC DNA]</scope>
    <source>
        <strain evidence="11">CY1</strain>
    </source>
</reference>
<evidence type="ECO:0000256" key="5">
    <source>
        <dbReference type="ARBA" id="ARBA00022438"/>
    </source>
</evidence>
<dbReference type="GO" id="GO:0004177">
    <property type="term" value="F:aminopeptidase activity"/>
    <property type="evidence" value="ECO:0007669"/>
    <property type="project" value="UniProtKB-KW"/>
</dbReference>
<keyword evidence="6" id="KW-0645">Protease</keyword>
<dbReference type="SUPFAM" id="SSF144052">
    <property type="entry name" value="Thermophilic metalloprotease-like"/>
    <property type="match status" value="1"/>
</dbReference>
<sequence>MTFEHHLNKYAELIVRVALNIQSGQTLWINAPILHPDLVRLISRKAYEAGAKHVHIEWQDEISTQIRYACAPDEAFNEYPSWRAQALTELAENNGAYLWIDADNPELLKDIDPARISANSKAAGPKLLKWREHMSAYTMTWSIVAAPSEAWAQKVFPHLDGEAAIHALWDAIFHATRVDQADPVQTWHEHNAVLRSKREQLNAKNFHKIHYRAPGTELTVELPPHHIWRGGSATNGRGGFDFNPNIPTEEVFLSPHRLGTQGVVRSTKPLSYQGKLINNFSLTFENGRIVDYTAEEGYESLKAMIEIDDGAHYLGEIALVPHVSPISSSNLIFFNTLYDENASNHLALGRAFSTCIEGGTSLTKEEQIQAGLNDSLIHVDFMIGSADMDIDGEHADGRIEPIFRKGNWAF</sequence>
<dbReference type="GO" id="GO:0046872">
    <property type="term" value="F:metal ion binding"/>
    <property type="evidence" value="ECO:0007669"/>
    <property type="project" value="UniProtKB-KW"/>
</dbReference>
<dbReference type="Pfam" id="PF02073">
    <property type="entry name" value="Peptidase_M29"/>
    <property type="match status" value="1"/>
</dbReference>
<evidence type="ECO:0000313" key="10">
    <source>
        <dbReference type="EMBL" id="OPH48870.1"/>
    </source>
</evidence>
<evidence type="ECO:0000256" key="2">
    <source>
        <dbReference type="ARBA" id="ARBA00001946"/>
    </source>
</evidence>
<evidence type="ECO:0000256" key="1">
    <source>
        <dbReference type="ARBA" id="ARBA00001941"/>
    </source>
</evidence>
<comment type="similarity">
    <text evidence="4">Belongs to the peptidase M29 family.</text>
</comment>
<dbReference type="PRINTS" id="PR00919">
    <property type="entry name" value="THERMOPTASE"/>
</dbReference>
<dbReference type="InterPro" id="IPR035097">
    <property type="entry name" value="M29_N-terminal"/>
</dbReference>
<comment type="cofactor">
    <cofactor evidence="1">
        <name>Co(2+)</name>
        <dbReference type="ChEBI" id="CHEBI:48828"/>
    </cofactor>
</comment>
<dbReference type="GO" id="GO:0008237">
    <property type="term" value="F:metallopeptidase activity"/>
    <property type="evidence" value="ECO:0007669"/>
    <property type="project" value="UniProtKB-KW"/>
</dbReference>
<name>A0A1V4HAX0_9BACL</name>
<dbReference type="InterPro" id="IPR000787">
    <property type="entry name" value="Peptidase_M29"/>
</dbReference>
<dbReference type="PANTHER" id="PTHR34448">
    <property type="entry name" value="AMINOPEPTIDASE"/>
    <property type="match status" value="1"/>
</dbReference>
<proteinExistence type="inferred from homology"/>
<evidence type="ECO:0000256" key="8">
    <source>
        <dbReference type="ARBA" id="ARBA00022801"/>
    </source>
</evidence>
<comment type="cofactor">
    <cofactor evidence="3">
        <name>Zn(2+)</name>
        <dbReference type="ChEBI" id="CHEBI:29105"/>
    </cofactor>
</comment>